<evidence type="ECO:0000313" key="3">
    <source>
        <dbReference type="EMBL" id="UBF23396.1"/>
    </source>
</evidence>
<feature type="domain" description="Proliferating cell nuclear antigen PCNA N-terminal" evidence="2">
    <location>
        <begin position="19"/>
        <end position="65"/>
    </location>
</feature>
<keyword evidence="4" id="KW-1185">Reference proteome</keyword>
<gene>
    <name evidence="3" type="ORF">HATV-3_gp46</name>
</gene>
<keyword evidence="1" id="KW-0238">DNA-binding</keyword>
<sequence>MSKTKPQMIEASIDPEPFAQYLNAVSGLVDEAKVHIGPDGLRTEAVDPANVAMVAVELDADAFETAPTTEHTFGAYITRLLDILPREYGTVDLTYDPNQQKLDIRAGPYSYTYNALDPENVRKEPDLPDMDLNFEGTINSDLLKEAIEWFDHYTTHVRMGYDPVDQRFWMDAMERDRKGDPKTDDGGFSLDRAQLDGVEQVGEANSHFSMDYLRERVDVFPEDTQVTLRVGKEFPMNMFYGIENGEVEFMMAPRIQSD</sequence>
<evidence type="ECO:0000256" key="1">
    <source>
        <dbReference type="ARBA" id="ARBA00023125"/>
    </source>
</evidence>
<dbReference type="GO" id="GO:0006275">
    <property type="term" value="P:regulation of DNA replication"/>
    <property type="evidence" value="ECO:0007669"/>
    <property type="project" value="InterPro"/>
</dbReference>
<dbReference type="EMBL" id="MZ334527">
    <property type="protein sequence ID" value="UBF23396.1"/>
    <property type="molecule type" value="Genomic_DNA"/>
</dbReference>
<dbReference type="PANTHER" id="PTHR11352:SF0">
    <property type="entry name" value="PROLIFERATING CELL NUCLEAR ANTIGEN"/>
    <property type="match status" value="1"/>
</dbReference>
<dbReference type="HAMAP" id="MF_00317">
    <property type="entry name" value="DNApol_clamp_arch"/>
    <property type="match status" value="1"/>
</dbReference>
<dbReference type="InterPro" id="IPR000730">
    <property type="entry name" value="Pr_cel_nuc_antig"/>
</dbReference>
<dbReference type="GO" id="GO:0030337">
    <property type="term" value="F:DNA polymerase processivity factor activity"/>
    <property type="evidence" value="ECO:0007669"/>
    <property type="project" value="InterPro"/>
</dbReference>
<proteinExistence type="inferred from homology"/>
<dbReference type="Proteomes" id="UP000827845">
    <property type="component" value="Segment"/>
</dbReference>
<protein>
    <submittedName>
        <fullName evidence="3">DNA polymerase sliding clamp PCNA</fullName>
    </submittedName>
</protein>
<organism evidence="3 4">
    <name type="scientific">Haloarcula tailed virus 3</name>
    <dbReference type="NCBI Taxonomy" id="2877990"/>
    <lineage>
        <taxon>Viruses</taxon>
        <taxon>Duplodnaviria</taxon>
        <taxon>Heunggongvirae</taxon>
        <taxon>Uroviricota</taxon>
        <taxon>Caudoviricetes</taxon>
        <taxon>Kirjokansivirales</taxon>
        <taxon>Pyrstoviridae</taxon>
        <taxon>Hatrivirus</taxon>
        <taxon>Hatrivirus caudatum</taxon>
        <taxon>Hatrivirus HATV3</taxon>
    </lineage>
</organism>
<dbReference type="InterPro" id="IPR022648">
    <property type="entry name" value="Pr_cel_nuc_antig_N"/>
</dbReference>
<dbReference type="GO" id="GO:0003677">
    <property type="term" value="F:DNA binding"/>
    <property type="evidence" value="ECO:0007669"/>
    <property type="project" value="UniProtKB-KW"/>
</dbReference>
<dbReference type="SUPFAM" id="SSF55979">
    <property type="entry name" value="DNA clamp"/>
    <property type="match status" value="1"/>
</dbReference>
<dbReference type="InterPro" id="IPR046938">
    <property type="entry name" value="DNA_clamp_sf"/>
</dbReference>
<reference evidence="3" key="1">
    <citation type="submission" date="2021-05" db="EMBL/GenBank/DDBJ databases">
        <title>Diversity, taxonomy and evolution of archaeal viruses of the class Caudoviricetes.</title>
        <authorList>
            <person name="Liu Y."/>
            <person name="Demina T.A."/>
            <person name="Roux S."/>
            <person name="Aiewsakun P."/>
            <person name="Kazlauskas D."/>
            <person name="Simmonds P."/>
            <person name="Prangishvili D."/>
            <person name="Oksanen H.M."/>
            <person name="Krupovic M."/>
        </authorList>
    </citation>
    <scope>NUCLEOTIDE SEQUENCE</scope>
    <source>
        <strain evidence="3">HATV-3/30</strain>
    </source>
</reference>
<dbReference type="Gene3D" id="3.70.10.10">
    <property type="match status" value="1"/>
</dbReference>
<accession>A0AAE9BZL2</accession>
<evidence type="ECO:0000313" key="4">
    <source>
        <dbReference type="Proteomes" id="UP000827845"/>
    </source>
</evidence>
<dbReference type="GO" id="GO:0006272">
    <property type="term" value="P:leading strand elongation"/>
    <property type="evidence" value="ECO:0007669"/>
    <property type="project" value="TreeGrafter"/>
</dbReference>
<name>A0AAE9BZL2_9CAUD</name>
<dbReference type="PANTHER" id="PTHR11352">
    <property type="entry name" value="PROLIFERATING CELL NUCLEAR ANTIGEN"/>
    <property type="match status" value="1"/>
</dbReference>
<evidence type="ECO:0000259" key="2">
    <source>
        <dbReference type="Pfam" id="PF00705"/>
    </source>
</evidence>
<dbReference type="Pfam" id="PF00705">
    <property type="entry name" value="PCNA_N"/>
    <property type="match status" value="1"/>
</dbReference>